<dbReference type="Ensembl" id="ENSAMXT00005000379.1">
    <property type="protein sequence ID" value="ENSAMXP00005000344.1"/>
    <property type="gene ID" value="ENSAMXG00005000192.1"/>
</dbReference>
<dbReference type="Gene3D" id="3.40.50.1460">
    <property type="match status" value="1"/>
</dbReference>
<name>A0A8B9J3R5_ASTMX</name>
<dbReference type="Pfam" id="PF00656">
    <property type="entry name" value="Peptidase_C14"/>
    <property type="match status" value="1"/>
</dbReference>
<dbReference type="PROSITE" id="PS01121">
    <property type="entry name" value="CASPASE_HIS"/>
    <property type="match status" value="1"/>
</dbReference>
<dbReference type="InterPro" id="IPR015917">
    <property type="entry name" value="Pept_C14A"/>
</dbReference>
<keyword evidence="9" id="KW-0068">Autocatalytic cleavage</keyword>
<evidence type="ECO:0000256" key="3">
    <source>
        <dbReference type="ARBA" id="ARBA00010134"/>
    </source>
</evidence>
<dbReference type="InterPro" id="IPR001309">
    <property type="entry name" value="Pept_C14_p20"/>
</dbReference>
<sequence length="330" mass="37497">INSFQKSVRFLFCHRSSETQSTTMENREDSPGNGSLLFFFIPLLLSSISSIFLDSGSDQPEMYKMDHKRRGLALIFNQQNFSHELDMKTRFGTAADKANLTERFKELGFKVKGYDNLKKKDMLHKIRKAAKANHADADCFACVFLSHGENGHVYAFDDKIDIKEVTSLFRGDKCRSLVGKPKIFIFQACRGKDREIGVTPMTADDSDTEVVEDAAMIYTLPAGADFLMCYSVAEGFVSFRNTKDGTYYIQKLCMTLQEHGLTLEFTELLTLVNMKLSELCLQGKKQMPCFSSMLTKSLYFKTKEVNSQTQSNMLKIFTSCMLPKKRINSQ</sequence>
<reference evidence="19" key="1">
    <citation type="submission" date="2025-08" db="UniProtKB">
        <authorList>
            <consortium name="Ensembl"/>
        </authorList>
    </citation>
    <scope>IDENTIFICATION</scope>
</reference>
<evidence type="ECO:0000256" key="1">
    <source>
        <dbReference type="ARBA" id="ARBA00004123"/>
    </source>
</evidence>
<keyword evidence="10" id="KW-0865">Zymogen</keyword>
<keyword evidence="8" id="KW-0788">Thiol protease</keyword>
<feature type="domain" description="Caspase family p10" evidence="17">
    <location>
        <begin position="216"/>
        <end position="302"/>
    </location>
</feature>
<dbReference type="SMART" id="SM00115">
    <property type="entry name" value="CASc"/>
    <property type="match status" value="1"/>
</dbReference>
<dbReference type="GO" id="GO:0005737">
    <property type="term" value="C:cytoplasm"/>
    <property type="evidence" value="ECO:0007669"/>
    <property type="project" value="UniProtKB-SubCell"/>
</dbReference>
<dbReference type="InterPro" id="IPR002398">
    <property type="entry name" value="Pept_C14"/>
</dbReference>
<dbReference type="FunFam" id="3.40.50.1460:FF:000001">
    <property type="entry name" value="Caspase-3 preproprotein"/>
    <property type="match status" value="1"/>
</dbReference>
<keyword evidence="7" id="KW-0378">Hydrolase</keyword>
<evidence type="ECO:0000256" key="5">
    <source>
        <dbReference type="ARBA" id="ARBA00022670"/>
    </source>
</evidence>
<keyword evidence="5" id="KW-0645">Protease</keyword>
<dbReference type="InterPro" id="IPR029030">
    <property type="entry name" value="Caspase-like_dom_sf"/>
</dbReference>
<dbReference type="AlphaFoldDB" id="A0A8B9J3R5"/>
<feature type="domain" description="Caspase family p20" evidence="18">
    <location>
        <begin position="69"/>
        <end position="193"/>
    </location>
</feature>
<dbReference type="EC" id="3.4.22.59" evidence="14"/>
<dbReference type="OrthoDB" id="6116485at2759"/>
<evidence type="ECO:0000256" key="10">
    <source>
        <dbReference type="ARBA" id="ARBA00023145"/>
    </source>
</evidence>
<comment type="catalytic activity">
    <reaction evidence="12">
        <text>Strict requirement for Asp at position P1 and has a preferred cleavage sequence of Val-Glu-His-Asp-|-.</text>
        <dbReference type="EC" id="3.4.22.59"/>
    </reaction>
</comment>
<dbReference type="GO" id="GO:0006508">
    <property type="term" value="P:proteolysis"/>
    <property type="evidence" value="ECO:0007669"/>
    <property type="project" value="UniProtKB-KW"/>
</dbReference>
<dbReference type="Proteomes" id="UP000694621">
    <property type="component" value="Unplaced"/>
</dbReference>
<evidence type="ECO:0000256" key="4">
    <source>
        <dbReference type="ARBA" id="ARBA00022490"/>
    </source>
</evidence>
<evidence type="ECO:0000256" key="7">
    <source>
        <dbReference type="ARBA" id="ARBA00022801"/>
    </source>
</evidence>
<evidence type="ECO:0000313" key="19">
    <source>
        <dbReference type="Ensembl" id="ENSAMXP00005000344.1"/>
    </source>
</evidence>
<evidence type="ECO:0000256" key="14">
    <source>
        <dbReference type="ARBA" id="ARBA00029486"/>
    </source>
</evidence>
<organism evidence="19 20">
    <name type="scientific">Astyanax mexicanus</name>
    <name type="common">Blind cave fish</name>
    <name type="synonym">Astyanax fasciatus mexicanus</name>
    <dbReference type="NCBI Taxonomy" id="7994"/>
    <lineage>
        <taxon>Eukaryota</taxon>
        <taxon>Metazoa</taxon>
        <taxon>Chordata</taxon>
        <taxon>Craniata</taxon>
        <taxon>Vertebrata</taxon>
        <taxon>Euteleostomi</taxon>
        <taxon>Actinopterygii</taxon>
        <taxon>Neopterygii</taxon>
        <taxon>Teleostei</taxon>
        <taxon>Ostariophysi</taxon>
        <taxon>Characiformes</taxon>
        <taxon>Characoidei</taxon>
        <taxon>Acestrorhamphidae</taxon>
        <taxon>Acestrorhamphinae</taxon>
        <taxon>Astyanax</taxon>
    </lineage>
</organism>
<evidence type="ECO:0000256" key="9">
    <source>
        <dbReference type="ARBA" id="ARBA00022813"/>
    </source>
</evidence>
<evidence type="ECO:0000256" key="16">
    <source>
        <dbReference type="RuleBase" id="RU003971"/>
    </source>
</evidence>
<dbReference type="PANTHER" id="PTHR10454:SF206">
    <property type="entry name" value="CASPASE-6"/>
    <property type="match status" value="1"/>
</dbReference>
<evidence type="ECO:0000256" key="2">
    <source>
        <dbReference type="ARBA" id="ARBA00004496"/>
    </source>
</evidence>
<dbReference type="InterPro" id="IPR011600">
    <property type="entry name" value="Pept_C14_caspase"/>
</dbReference>
<keyword evidence="6" id="KW-0053">Apoptosis</keyword>
<evidence type="ECO:0000259" key="18">
    <source>
        <dbReference type="PROSITE" id="PS50208"/>
    </source>
</evidence>
<comment type="subunit">
    <text evidence="13">Heterotetramer that consists of two anti-parallel arranged heterodimers, each one formed by a 18 kDa (Caspase-6 subunit p18) and a 11 kDa (Caspase-6 subunit p11) subunit.</text>
</comment>
<evidence type="ECO:0000256" key="11">
    <source>
        <dbReference type="ARBA" id="ARBA00023242"/>
    </source>
</evidence>
<dbReference type="GO" id="GO:0043525">
    <property type="term" value="P:positive regulation of neuron apoptotic process"/>
    <property type="evidence" value="ECO:0007669"/>
    <property type="project" value="TreeGrafter"/>
</dbReference>
<dbReference type="GO" id="GO:0004197">
    <property type="term" value="F:cysteine-type endopeptidase activity"/>
    <property type="evidence" value="ECO:0007669"/>
    <property type="project" value="InterPro"/>
</dbReference>
<keyword evidence="11" id="KW-0539">Nucleus</keyword>
<dbReference type="InterPro" id="IPR002138">
    <property type="entry name" value="Pept_C14_p10"/>
</dbReference>
<dbReference type="PRINTS" id="PR00376">
    <property type="entry name" value="IL1BCENZYME"/>
</dbReference>
<dbReference type="InterPro" id="IPR033139">
    <property type="entry name" value="Caspase_cys_AS"/>
</dbReference>
<dbReference type="GO" id="GO:0005634">
    <property type="term" value="C:nucleus"/>
    <property type="evidence" value="ECO:0007669"/>
    <property type="project" value="UniProtKB-SubCell"/>
</dbReference>
<evidence type="ECO:0000256" key="13">
    <source>
        <dbReference type="ARBA" id="ARBA00029473"/>
    </source>
</evidence>
<dbReference type="PROSITE" id="PS50208">
    <property type="entry name" value="CASPASE_P20"/>
    <property type="match status" value="1"/>
</dbReference>
<dbReference type="CDD" id="cd00032">
    <property type="entry name" value="CASc"/>
    <property type="match status" value="1"/>
</dbReference>
<evidence type="ECO:0000256" key="15">
    <source>
        <dbReference type="ARBA" id="ARBA00029534"/>
    </source>
</evidence>
<comment type="subcellular location">
    <subcellularLocation>
        <location evidence="2">Cytoplasm</location>
    </subcellularLocation>
    <subcellularLocation>
        <location evidence="1">Nucleus</location>
    </subcellularLocation>
</comment>
<evidence type="ECO:0000256" key="6">
    <source>
        <dbReference type="ARBA" id="ARBA00022703"/>
    </source>
</evidence>
<dbReference type="GO" id="GO:0006915">
    <property type="term" value="P:apoptotic process"/>
    <property type="evidence" value="ECO:0007669"/>
    <property type="project" value="UniProtKB-KW"/>
</dbReference>
<proteinExistence type="inferred from homology"/>
<evidence type="ECO:0000259" key="17">
    <source>
        <dbReference type="PROSITE" id="PS50207"/>
    </source>
</evidence>
<dbReference type="SUPFAM" id="SSF52129">
    <property type="entry name" value="Caspase-like"/>
    <property type="match status" value="1"/>
</dbReference>
<evidence type="ECO:0000256" key="8">
    <source>
        <dbReference type="ARBA" id="ARBA00022807"/>
    </source>
</evidence>
<protein>
    <recommendedName>
        <fullName evidence="15">Caspase-6</fullName>
        <ecNumber evidence="14">3.4.22.59</ecNumber>
    </recommendedName>
</protein>
<dbReference type="PANTHER" id="PTHR10454">
    <property type="entry name" value="CASPASE"/>
    <property type="match status" value="1"/>
</dbReference>
<evidence type="ECO:0000256" key="12">
    <source>
        <dbReference type="ARBA" id="ARBA00029356"/>
    </source>
</evidence>
<dbReference type="InterPro" id="IPR016129">
    <property type="entry name" value="Caspase_his_AS"/>
</dbReference>
<evidence type="ECO:0000313" key="20">
    <source>
        <dbReference type="Proteomes" id="UP000694621"/>
    </source>
</evidence>
<dbReference type="PROSITE" id="PS01122">
    <property type="entry name" value="CASPASE_CYS"/>
    <property type="match status" value="1"/>
</dbReference>
<keyword evidence="4" id="KW-0963">Cytoplasm</keyword>
<accession>A0A8B9J3R5</accession>
<dbReference type="PROSITE" id="PS50207">
    <property type="entry name" value="CASPASE_P10"/>
    <property type="match status" value="1"/>
</dbReference>
<comment type="similarity">
    <text evidence="3 16">Belongs to the peptidase C14A family.</text>
</comment>